<dbReference type="InterPro" id="IPR036738">
    <property type="entry name" value="FRB_sf"/>
</dbReference>
<dbReference type="SUPFAM" id="SSF47212">
    <property type="entry name" value="FKBP12-rapamycin-binding domain of FKBP-rapamycin-associated protein (FRAP)"/>
    <property type="match status" value="1"/>
</dbReference>
<dbReference type="GO" id="GO:0031932">
    <property type="term" value="C:TORC2 complex"/>
    <property type="evidence" value="ECO:0007669"/>
    <property type="project" value="TreeGrafter"/>
</dbReference>
<dbReference type="AlphaFoldDB" id="A0AAD1ZHU7"/>
<dbReference type="InterPro" id="IPR057564">
    <property type="entry name" value="HEAT_ATR"/>
</dbReference>
<protein>
    <recommendedName>
        <fullName evidence="5">FAT domain-containing protein</fullName>
    </recommendedName>
</protein>
<evidence type="ECO:0000313" key="3">
    <source>
        <dbReference type="EMBL" id="CAI9770003.1"/>
    </source>
</evidence>
<dbReference type="Gene3D" id="1.20.120.150">
    <property type="entry name" value="FKBP12-rapamycin binding domain"/>
    <property type="match status" value="1"/>
</dbReference>
<dbReference type="GO" id="GO:0031931">
    <property type="term" value="C:TORC1 complex"/>
    <property type="evidence" value="ECO:0007669"/>
    <property type="project" value="TreeGrafter"/>
</dbReference>
<dbReference type="GO" id="GO:0005737">
    <property type="term" value="C:cytoplasm"/>
    <property type="evidence" value="ECO:0007669"/>
    <property type="project" value="TreeGrafter"/>
</dbReference>
<organism evidence="3 4">
    <name type="scientific">Fraxinus pennsylvanica</name>
    <dbReference type="NCBI Taxonomy" id="56036"/>
    <lineage>
        <taxon>Eukaryota</taxon>
        <taxon>Viridiplantae</taxon>
        <taxon>Streptophyta</taxon>
        <taxon>Embryophyta</taxon>
        <taxon>Tracheophyta</taxon>
        <taxon>Spermatophyta</taxon>
        <taxon>Magnoliopsida</taxon>
        <taxon>eudicotyledons</taxon>
        <taxon>Gunneridae</taxon>
        <taxon>Pentapetalae</taxon>
        <taxon>asterids</taxon>
        <taxon>lamiids</taxon>
        <taxon>Lamiales</taxon>
        <taxon>Oleaceae</taxon>
        <taxon>Oleeae</taxon>
        <taxon>Fraxinus</taxon>
    </lineage>
</organism>
<dbReference type="GO" id="GO:0044877">
    <property type="term" value="F:protein-containing complex binding"/>
    <property type="evidence" value="ECO:0007669"/>
    <property type="project" value="InterPro"/>
</dbReference>
<dbReference type="PANTHER" id="PTHR11139:SF9">
    <property type="entry name" value="SERINE_THREONINE-PROTEIN KINASE MTOR"/>
    <property type="match status" value="1"/>
</dbReference>
<feature type="domain" description="FKBP12-rapamycin binding" evidence="1">
    <location>
        <begin position="126"/>
        <end position="207"/>
    </location>
</feature>
<evidence type="ECO:0000259" key="1">
    <source>
        <dbReference type="Pfam" id="PF08771"/>
    </source>
</evidence>
<dbReference type="GO" id="GO:0005634">
    <property type="term" value="C:nucleus"/>
    <property type="evidence" value="ECO:0007669"/>
    <property type="project" value="TreeGrafter"/>
</dbReference>
<accession>A0AAD1ZHU7</accession>
<proteinExistence type="predicted"/>
<sequence length="233" mass="26299">MSHYTLRGLPNVAGQFGVAAVTGYFHSIASAAHVKGVDDSLQDILRLLALWFNHGATSEIIARILFNNHAVRELIQSLLVRIGQSHPQALMYPLLVACKSISNLRRAAAQEVVDKVKRHSGLLVVQAHETWRQALEEASRLYFGEHNIEGLLKVLEPLHEILEEGAMRNDTTIKEKAFIQAYRHELLEAYESCMKYRRTGKDAEINQNPQQDLHISFIAFAVWTFQNVAGYNV</sequence>
<dbReference type="Pfam" id="PF23593">
    <property type="entry name" value="HEAT_ATR"/>
    <property type="match status" value="1"/>
</dbReference>
<dbReference type="Proteomes" id="UP000834106">
    <property type="component" value="Chromosome 10"/>
</dbReference>
<name>A0AAD1ZHU7_9LAMI</name>
<dbReference type="GO" id="GO:0004674">
    <property type="term" value="F:protein serine/threonine kinase activity"/>
    <property type="evidence" value="ECO:0007669"/>
    <property type="project" value="TreeGrafter"/>
</dbReference>
<reference evidence="3" key="1">
    <citation type="submission" date="2023-05" db="EMBL/GenBank/DDBJ databases">
        <authorList>
            <person name="Huff M."/>
        </authorList>
    </citation>
    <scope>NUCLEOTIDE SEQUENCE</scope>
</reference>
<evidence type="ECO:0000259" key="2">
    <source>
        <dbReference type="Pfam" id="PF23593"/>
    </source>
</evidence>
<dbReference type="PANTHER" id="PTHR11139">
    <property type="entry name" value="ATAXIA TELANGIECTASIA MUTATED ATM -RELATED"/>
    <property type="match status" value="1"/>
</dbReference>
<dbReference type="GO" id="GO:0031929">
    <property type="term" value="P:TOR signaling"/>
    <property type="evidence" value="ECO:0007669"/>
    <property type="project" value="TreeGrafter"/>
</dbReference>
<dbReference type="InterPro" id="IPR009076">
    <property type="entry name" value="FRB_dom"/>
</dbReference>
<dbReference type="Pfam" id="PF08771">
    <property type="entry name" value="FRB_dom"/>
    <property type="match status" value="1"/>
</dbReference>
<gene>
    <name evidence="3" type="ORF">FPE_LOCUS16287</name>
</gene>
<keyword evidence="4" id="KW-1185">Reference proteome</keyword>
<evidence type="ECO:0008006" key="5">
    <source>
        <dbReference type="Google" id="ProtNLM"/>
    </source>
</evidence>
<evidence type="ECO:0000313" key="4">
    <source>
        <dbReference type="Proteomes" id="UP000834106"/>
    </source>
</evidence>
<dbReference type="SMART" id="SM01345">
    <property type="entry name" value="Rapamycin_bind"/>
    <property type="match status" value="1"/>
</dbReference>
<dbReference type="EMBL" id="OU503045">
    <property type="protein sequence ID" value="CAI9770003.1"/>
    <property type="molecule type" value="Genomic_DNA"/>
</dbReference>
<dbReference type="GO" id="GO:0016242">
    <property type="term" value="P:negative regulation of macroautophagy"/>
    <property type="evidence" value="ECO:0007669"/>
    <property type="project" value="TreeGrafter"/>
</dbReference>
<dbReference type="InterPro" id="IPR050517">
    <property type="entry name" value="DDR_Repair_Kinase"/>
</dbReference>
<feature type="domain" description="Serine/threonine-protein kinase ATR-like HEAT repeats" evidence="2">
    <location>
        <begin position="45"/>
        <end position="120"/>
    </location>
</feature>